<keyword evidence="12" id="KW-1185">Reference proteome</keyword>
<evidence type="ECO:0000256" key="3">
    <source>
        <dbReference type="ARBA" id="ARBA00022617"/>
    </source>
</evidence>
<dbReference type="SFLD" id="SFLDF00562">
    <property type="entry name" value="HemN-like__clustered_with_heat"/>
    <property type="match status" value="1"/>
</dbReference>
<sequence>MKGAYVHIPFCEHICYYCDFNKYFRKNQPVDAYLDALNTEIRKVAETGEQQDLETLFVGGGTPTALSANQMKRLFETLRTHLYSEKIREWTVEANPENLDEEKLKIMKEAGVTRLSIGVQTFDDDLLKKIGRAHDRSAVFAGVRAARRAGFTNLSIDLMFGLPGQTMEQLSSSLDAAMAINPEHVSIYSLQVEPRTIFYNRMKQGRLKLPGEDLEAEMFDVLIDYLESRGLLQYEISNFARPGYESRHNLLYWNNEEYYGFGAGAHGYVNKKRIVNAGAVKGYIRRIRENGDATIAAHPVTLKEQIEEEMFLGLRKRSGVDKEIFYHKFSQTVDELFHHQLIELKEKGLILEDRNKIALTKKGLFLGNEVFQSFLLN</sequence>
<dbReference type="SMART" id="SM00729">
    <property type="entry name" value="Elp3"/>
    <property type="match status" value="1"/>
</dbReference>
<comment type="subcellular location">
    <subcellularLocation>
        <location evidence="9">Cytoplasm</location>
    </subcellularLocation>
</comment>
<dbReference type="CDD" id="cd01335">
    <property type="entry name" value="Radical_SAM"/>
    <property type="match status" value="1"/>
</dbReference>
<evidence type="ECO:0000256" key="5">
    <source>
        <dbReference type="ARBA" id="ARBA00022723"/>
    </source>
</evidence>
<reference evidence="12" key="1">
    <citation type="journal article" date="2019" name="Int. J. Syst. Evol. Microbiol.">
        <title>The Global Catalogue of Microorganisms (GCM) 10K type strain sequencing project: providing services to taxonomists for standard genome sequencing and annotation.</title>
        <authorList>
            <consortium name="The Broad Institute Genomics Platform"/>
            <consortium name="The Broad Institute Genome Sequencing Center for Infectious Disease"/>
            <person name="Wu L."/>
            <person name="Ma J."/>
        </authorList>
    </citation>
    <scope>NUCLEOTIDE SEQUENCE [LARGE SCALE GENOMIC DNA]</scope>
    <source>
        <strain evidence="12">CGMCC 1.16306</strain>
    </source>
</reference>
<dbReference type="EMBL" id="JBHSFW010000001">
    <property type="protein sequence ID" value="MFC4618047.1"/>
    <property type="molecule type" value="Genomic_DNA"/>
</dbReference>
<dbReference type="Pfam" id="PF06969">
    <property type="entry name" value="HemN_C"/>
    <property type="match status" value="1"/>
</dbReference>
<evidence type="ECO:0000256" key="1">
    <source>
        <dbReference type="ARBA" id="ARBA00006100"/>
    </source>
</evidence>
<dbReference type="InterPro" id="IPR010723">
    <property type="entry name" value="HemN_C"/>
</dbReference>
<dbReference type="InterPro" id="IPR007197">
    <property type="entry name" value="rSAM"/>
</dbReference>
<dbReference type="InterPro" id="IPR034505">
    <property type="entry name" value="Coproporphyrinogen-III_oxidase"/>
</dbReference>
<evidence type="ECO:0000259" key="10">
    <source>
        <dbReference type="PROSITE" id="PS51918"/>
    </source>
</evidence>
<keyword evidence="4 9" id="KW-0949">S-adenosyl-L-methionine</keyword>
<dbReference type="SFLD" id="SFLDG01065">
    <property type="entry name" value="anaerobic_coproporphyrinogen-I"/>
    <property type="match status" value="1"/>
</dbReference>
<keyword evidence="7 9" id="KW-0411">Iron-sulfur</keyword>
<keyword evidence="6 9" id="KW-0408">Iron</keyword>
<dbReference type="SFLD" id="SFLDF00288">
    <property type="entry name" value="HemN-like__clustered_with_nucl"/>
    <property type="match status" value="1"/>
</dbReference>
<dbReference type="Gene3D" id="3.20.20.70">
    <property type="entry name" value="Aldolase class I"/>
    <property type="match status" value="1"/>
</dbReference>
<evidence type="ECO:0000256" key="4">
    <source>
        <dbReference type="ARBA" id="ARBA00022691"/>
    </source>
</evidence>
<dbReference type="PANTHER" id="PTHR13932:SF5">
    <property type="entry name" value="RADICAL S-ADENOSYL METHIONINE DOMAIN-CONTAINING PROTEIN 1, MITOCHONDRIAL"/>
    <property type="match status" value="1"/>
</dbReference>
<dbReference type="InterPro" id="IPR013785">
    <property type="entry name" value="Aldolase_TIM"/>
</dbReference>
<dbReference type="InterPro" id="IPR058240">
    <property type="entry name" value="rSAM_sf"/>
</dbReference>
<evidence type="ECO:0000256" key="2">
    <source>
        <dbReference type="ARBA" id="ARBA00017228"/>
    </source>
</evidence>
<keyword evidence="9" id="KW-0963">Cytoplasm</keyword>
<proteinExistence type="inferred from homology"/>
<comment type="function">
    <text evidence="9">Probably acts as a heme chaperone, transferring heme to an unknown acceptor. Binds one molecule of heme per monomer, possibly covalently. Binds 1 [4Fe-4S] cluster. The cluster is coordinated with 3 cysteines and an exchangeable S-adenosyl-L-methionine.</text>
</comment>
<dbReference type="NCBIfam" id="TIGR00539">
    <property type="entry name" value="hemN_rel"/>
    <property type="match status" value="1"/>
</dbReference>
<keyword evidence="3 9" id="KW-0349">Heme</keyword>
<organism evidence="11 12">
    <name type="scientific">Camelliibacillus cellulosilyticus</name>
    <dbReference type="NCBI Taxonomy" id="2174486"/>
    <lineage>
        <taxon>Bacteria</taxon>
        <taxon>Bacillati</taxon>
        <taxon>Bacillota</taxon>
        <taxon>Bacilli</taxon>
        <taxon>Bacillales</taxon>
        <taxon>Sporolactobacillaceae</taxon>
        <taxon>Camelliibacillus</taxon>
    </lineage>
</organism>
<dbReference type="PANTHER" id="PTHR13932">
    <property type="entry name" value="COPROPORPHYRINIGEN III OXIDASE"/>
    <property type="match status" value="1"/>
</dbReference>
<dbReference type="SFLD" id="SFLDG01082">
    <property type="entry name" value="B12-binding_domain_containing"/>
    <property type="match status" value="1"/>
</dbReference>
<dbReference type="PROSITE" id="PS51918">
    <property type="entry name" value="RADICAL_SAM"/>
    <property type="match status" value="1"/>
</dbReference>
<dbReference type="SUPFAM" id="SSF102114">
    <property type="entry name" value="Radical SAM enzymes"/>
    <property type="match status" value="1"/>
</dbReference>
<accession>A0ABV9GJA4</accession>
<keyword evidence="5 9" id="KW-0479">Metal-binding</keyword>
<comment type="similarity">
    <text evidence="1">Belongs to the anaerobic coproporphyrinogen-III oxidase family. HemW subfamily.</text>
</comment>
<dbReference type="RefSeq" id="WP_376845536.1">
    <property type="nucleotide sequence ID" value="NZ_JBHSFW010000001.1"/>
</dbReference>
<evidence type="ECO:0000256" key="6">
    <source>
        <dbReference type="ARBA" id="ARBA00023004"/>
    </source>
</evidence>
<keyword evidence="8 9" id="KW-0143">Chaperone</keyword>
<keyword evidence="9" id="KW-0004">4Fe-4S</keyword>
<protein>
    <recommendedName>
        <fullName evidence="2 9">Heme chaperone HemW</fullName>
    </recommendedName>
</protein>
<name>A0ABV9GJA4_9BACL</name>
<dbReference type="Proteomes" id="UP001596022">
    <property type="component" value="Unassembled WGS sequence"/>
</dbReference>
<dbReference type="InterPro" id="IPR006638">
    <property type="entry name" value="Elp3/MiaA/NifB-like_rSAM"/>
</dbReference>
<gene>
    <name evidence="11" type="primary">hemW</name>
    <name evidence="11" type="ORF">ACFO4N_04805</name>
</gene>
<feature type="domain" description="Radical SAM core" evidence="10">
    <location>
        <begin position="1"/>
        <end position="232"/>
    </location>
</feature>
<dbReference type="InterPro" id="IPR004559">
    <property type="entry name" value="HemW-like"/>
</dbReference>
<evidence type="ECO:0000313" key="12">
    <source>
        <dbReference type="Proteomes" id="UP001596022"/>
    </source>
</evidence>
<evidence type="ECO:0000313" key="11">
    <source>
        <dbReference type="EMBL" id="MFC4618047.1"/>
    </source>
</evidence>
<comment type="caution">
    <text evidence="11">The sequence shown here is derived from an EMBL/GenBank/DDBJ whole genome shotgun (WGS) entry which is preliminary data.</text>
</comment>
<evidence type="ECO:0000256" key="9">
    <source>
        <dbReference type="RuleBase" id="RU364116"/>
    </source>
</evidence>
<dbReference type="SFLD" id="SFLDS00029">
    <property type="entry name" value="Radical_SAM"/>
    <property type="match status" value="1"/>
</dbReference>
<dbReference type="Pfam" id="PF04055">
    <property type="entry name" value="Radical_SAM"/>
    <property type="match status" value="1"/>
</dbReference>
<evidence type="ECO:0000256" key="8">
    <source>
        <dbReference type="ARBA" id="ARBA00023186"/>
    </source>
</evidence>
<evidence type="ECO:0000256" key="7">
    <source>
        <dbReference type="ARBA" id="ARBA00023014"/>
    </source>
</evidence>